<reference evidence="2" key="1">
    <citation type="submission" date="2019-12" db="EMBL/GenBank/DDBJ databases">
        <authorList>
            <person name="Cremers G."/>
        </authorList>
    </citation>
    <scope>NUCLEOTIDE SEQUENCE</scope>
    <source>
        <strain evidence="2">Vvax</strain>
    </source>
</reference>
<accession>A0A679J8Q7</accession>
<dbReference type="AlphaFoldDB" id="A0A679J8Q7"/>
<feature type="compositionally biased region" description="Basic and acidic residues" evidence="1">
    <location>
        <begin position="28"/>
        <end position="41"/>
    </location>
</feature>
<evidence type="ECO:0000256" key="1">
    <source>
        <dbReference type="SAM" id="MobiDB-lite"/>
    </source>
</evidence>
<organism evidence="2">
    <name type="scientific">Variovorax paradoxus</name>
    <dbReference type="NCBI Taxonomy" id="34073"/>
    <lineage>
        <taxon>Bacteria</taxon>
        <taxon>Pseudomonadati</taxon>
        <taxon>Pseudomonadota</taxon>
        <taxon>Betaproteobacteria</taxon>
        <taxon>Burkholderiales</taxon>
        <taxon>Comamonadaceae</taxon>
        <taxon>Variovorax</taxon>
    </lineage>
</organism>
<dbReference type="EMBL" id="LR743507">
    <property type="protein sequence ID" value="CAA2106071.1"/>
    <property type="molecule type" value="Genomic_DNA"/>
</dbReference>
<protein>
    <submittedName>
        <fullName evidence="2">Uncharacterized protein</fullName>
    </submittedName>
</protein>
<gene>
    <name evidence="2" type="ORF">VVAX_03566</name>
</gene>
<evidence type="ECO:0000313" key="2">
    <source>
        <dbReference type="EMBL" id="CAA2106071.1"/>
    </source>
</evidence>
<dbReference type="RefSeq" id="WP_339091142.1">
    <property type="nucleotide sequence ID" value="NZ_LR743507.1"/>
</dbReference>
<sequence length="41" mass="4304">MALGPKCATAVAGSKPRRTPITTALRSADARQRDLFTEGTS</sequence>
<feature type="region of interest" description="Disordered" evidence="1">
    <location>
        <begin position="1"/>
        <end position="41"/>
    </location>
</feature>
<proteinExistence type="predicted"/>
<name>A0A679J8Q7_VARPD</name>